<sequence>MLKRLPFLCAALFALAACSSSNSDNAATPAPAAPATTTTAPAASAPATPAPASTAPAPAASSTAAAASTDTSTPPPAPAAAPAEPFVDNGKWVEGKNYFLIQPAQPTDQPGKVVVTEVFSYACPACDHFHPIWDRLVRSMPANVVVEYLPAAFRPDENWPLFQRAYFAAKALGVADKTYDAMFDAAWKTGELATYDLAAGRPKPKSAWPTLDDVAKFYAKYGVDPKQFIGVANSFSVNTQMKRADDQLKAFGVAETPTIVVNGKYRLTPISAGKNYDDTIALTKWLVAKETAGK</sequence>
<feature type="region of interest" description="Disordered" evidence="2">
    <location>
        <begin position="24"/>
        <end position="85"/>
    </location>
</feature>
<feature type="signal peptide" evidence="3">
    <location>
        <begin position="1"/>
        <end position="26"/>
    </location>
</feature>
<dbReference type="InterPro" id="IPR050824">
    <property type="entry name" value="Thiol_disulfide_DsbA"/>
</dbReference>
<dbReference type="PANTHER" id="PTHR35891">
    <property type="entry name" value="THIOL:DISULFIDE INTERCHANGE PROTEIN DSBA"/>
    <property type="match status" value="1"/>
</dbReference>
<dbReference type="PROSITE" id="PS51352">
    <property type="entry name" value="THIOREDOXIN_2"/>
    <property type="match status" value="1"/>
</dbReference>
<dbReference type="Pfam" id="PF13462">
    <property type="entry name" value="Thioredoxin_4"/>
    <property type="match status" value="1"/>
</dbReference>
<reference evidence="5 6" key="1">
    <citation type="submission" date="2019-08" db="EMBL/GenBank/DDBJ databases">
        <title>Complete genome sequence of Rhodanobacter glycinis strain T01E-68 isolated from tomato root.</title>
        <authorList>
            <person name="Weon H.-Y."/>
            <person name="Lee S.A."/>
        </authorList>
    </citation>
    <scope>NUCLEOTIDE SEQUENCE [LARGE SCALE GENOMIC DNA]</scope>
    <source>
        <strain evidence="5 6">T01E-68</strain>
    </source>
</reference>
<protein>
    <submittedName>
        <fullName evidence="5">Thiol:disulfide interchange protein DsbA/DsbL</fullName>
    </submittedName>
</protein>
<dbReference type="InterPro" id="IPR023205">
    <property type="entry name" value="DsbA/DsbL"/>
</dbReference>
<feature type="compositionally biased region" description="Low complexity" evidence="2">
    <location>
        <begin position="24"/>
        <end position="72"/>
    </location>
</feature>
<dbReference type="CDD" id="cd03019">
    <property type="entry name" value="DsbA_DsbA"/>
    <property type="match status" value="1"/>
</dbReference>
<evidence type="ECO:0000313" key="5">
    <source>
        <dbReference type="EMBL" id="QEE23572.1"/>
    </source>
</evidence>
<dbReference type="SUPFAM" id="SSF52833">
    <property type="entry name" value="Thioredoxin-like"/>
    <property type="match status" value="1"/>
</dbReference>
<name>A0A5B9DV21_9GAMM</name>
<accession>A0A5B9DV21</accession>
<dbReference type="PROSITE" id="PS51257">
    <property type="entry name" value="PROKAR_LIPOPROTEIN"/>
    <property type="match status" value="1"/>
</dbReference>
<evidence type="ECO:0000256" key="1">
    <source>
        <dbReference type="ARBA" id="ARBA00022729"/>
    </source>
</evidence>
<dbReference type="RefSeq" id="WP_147626295.1">
    <property type="nucleotide sequence ID" value="NZ_CP042807.1"/>
</dbReference>
<evidence type="ECO:0000259" key="4">
    <source>
        <dbReference type="PROSITE" id="PS51352"/>
    </source>
</evidence>
<feature type="chain" id="PRO_5022894947" evidence="3">
    <location>
        <begin position="27"/>
        <end position="294"/>
    </location>
</feature>
<dbReference type="Proteomes" id="UP000321807">
    <property type="component" value="Chromosome"/>
</dbReference>
<evidence type="ECO:0000313" key="6">
    <source>
        <dbReference type="Proteomes" id="UP000321807"/>
    </source>
</evidence>
<proteinExistence type="predicted"/>
<dbReference type="InterPro" id="IPR036249">
    <property type="entry name" value="Thioredoxin-like_sf"/>
</dbReference>
<dbReference type="InterPro" id="IPR013766">
    <property type="entry name" value="Thioredoxin_domain"/>
</dbReference>
<dbReference type="InterPro" id="IPR012336">
    <property type="entry name" value="Thioredoxin-like_fold"/>
</dbReference>
<dbReference type="EMBL" id="CP042807">
    <property type="protein sequence ID" value="QEE23572.1"/>
    <property type="molecule type" value="Genomic_DNA"/>
</dbReference>
<gene>
    <name evidence="5" type="ORF">CS053_02885</name>
</gene>
<dbReference type="KEGG" id="rgl:CS053_02885"/>
<dbReference type="Gene3D" id="3.40.30.10">
    <property type="entry name" value="Glutaredoxin"/>
    <property type="match status" value="1"/>
</dbReference>
<dbReference type="PANTHER" id="PTHR35891:SF2">
    <property type="entry name" value="THIOL:DISULFIDE INTERCHANGE PROTEIN DSBA"/>
    <property type="match status" value="1"/>
</dbReference>
<dbReference type="AlphaFoldDB" id="A0A5B9DV21"/>
<feature type="domain" description="Thioredoxin" evidence="4">
    <location>
        <begin position="77"/>
        <end position="216"/>
    </location>
</feature>
<keyword evidence="1 3" id="KW-0732">Signal</keyword>
<evidence type="ECO:0000256" key="3">
    <source>
        <dbReference type="SAM" id="SignalP"/>
    </source>
</evidence>
<organism evidence="5 6">
    <name type="scientific">Rhodanobacter glycinis</name>
    <dbReference type="NCBI Taxonomy" id="582702"/>
    <lineage>
        <taxon>Bacteria</taxon>
        <taxon>Pseudomonadati</taxon>
        <taxon>Pseudomonadota</taxon>
        <taxon>Gammaproteobacteria</taxon>
        <taxon>Lysobacterales</taxon>
        <taxon>Rhodanobacteraceae</taxon>
        <taxon>Rhodanobacter</taxon>
    </lineage>
</organism>
<evidence type="ECO:0000256" key="2">
    <source>
        <dbReference type="SAM" id="MobiDB-lite"/>
    </source>
</evidence>